<sequence length="176" mass="20400">MIKGKNINLRPICKEDFDLVYTWNTNQEYLGEYMDAEMRVKDSALADMERAVASNRISFFIIEDKDGRAIGIINYLNSMATTEAYDFGILVANNDKKGKGIGTEALNLFIDYIFNTKNIMRLQFITRSDNDGMKKLGEKSGFTLEGTLRKYKFENGDYRDYCLYGIIRDDWRKTIK</sequence>
<dbReference type="GO" id="GO:0016747">
    <property type="term" value="F:acyltransferase activity, transferring groups other than amino-acyl groups"/>
    <property type="evidence" value="ECO:0007669"/>
    <property type="project" value="InterPro"/>
</dbReference>
<dbReference type="PANTHER" id="PTHR43415:SF3">
    <property type="entry name" value="GNAT-FAMILY ACETYLTRANSFERASE"/>
    <property type="match status" value="1"/>
</dbReference>
<protein>
    <submittedName>
        <fullName evidence="2">GNAT family N-acetyltransferase</fullName>
    </submittedName>
</protein>
<accession>A0A937FIF3</accession>
<comment type="caution">
    <text evidence="2">The sequence shown here is derived from an EMBL/GenBank/DDBJ whole genome shotgun (WGS) entry which is preliminary data.</text>
</comment>
<proteinExistence type="predicted"/>
<dbReference type="InterPro" id="IPR000182">
    <property type="entry name" value="GNAT_dom"/>
</dbReference>
<dbReference type="EMBL" id="JAESWA010000022">
    <property type="protein sequence ID" value="MBL4932161.1"/>
    <property type="molecule type" value="Genomic_DNA"/>
</dbReference>
<dbReference type="Proteomes" id="UP000623681">
    <property type="component" value="Unassembled WGS sequence"/>
</dbReference>
<keyword evidence="3" id="KW-1185">Reference proteome</keyword>
<evidence type="ECO:0000259" key="1">
    <source>
        <dbReference type="PROSITE" id="PS51186"/>
    </source>
</evidence>
<evidence type="ECO:0000313" key="3">
    <source>
        <dbReference type="Proteomes" id="UP000623681"/>
    </source>
</evidence>
<name>A0A937FIF3_9CLOT</name>
<dbReference type="SUPFAM" id="SSF55729">
    <property type="entry name" value="Acyl-CoA N-acyltransferases (Nat)"/>
    <property type="match status" value="1"/>
</dbReference>
<feature type="domain" description="N-acetyltransferase" evidence="1">
    <location>
        <begin position="7"/>
        <end position="165"/>
    </location>
</feature>
<organism evidence="2 3">
    <name type="scientific">Clostridium paridis</name>
    <dbReference type="NCBI Taxonomy" id="2803863"/>
    <lineage>
        <taxon>Bacteria</taxon>
        <taxon>Bacillati</taxon>
        <taxon>Bacillota</taxon>
        <taxon>Clostridia</taxon>
        <taxon>Eubacteriales</taxon>
        <taxon>Clostridiaceae</taxon>
        <taxon>Clostridium</taxon>
    </lineage>
</organism>
<dbReference type="InterPro" id="IPR016181">
    <property type="entry name" value="Acyl_CoA_acyltransferase"/>
</dbReference>
<dbReference type="Pfam" id="PF13302">
    <property type="entry name" value="Acetyltransf_3"/>
    <property type="match status" value="1"/>
</dbReference>
<reference evidence="2" key="1">
    <citation type="submission" date="2021-01" db="EMBL/GenBank/DDBJ databases">
        <title>Genome public.</title>
        <authorList>
            <person name="Liu C."/>
            <person name="Sun Q."/>
        </authorList>
    </citation>
    <scope>NUCLEOTIDE SEQUENCE</scope>
    <source>
        <strain evidence="2">YIM B02565</strain>
    </source>
</reference>
<evidence type="ECO:0000313" key="2">
    <source>
        <dbReference type="EMBL" id="MBL4932161.1"/>
    </source>
</evidence>
<dbReference type="PANTHER" id="PTHR43415">
    <property type="entry name" value="SPERMIDINE N(1)-ACETYLTRANSFERASE"/>
    <property type="match status" value="1"/>
</dbReference>
<gene>
    <name evidence="2" type="ORF">JK634_10120</name>
</gene>
<dbReference type="PROSITE" id="PS51186">
    <property type="entry name" value="GNAT"/>
    <property type="match status" value="1"/>
</dbReference>
<dbReference type="Gene3D" id="3.40.630.30">
    <property type="match status" value="1"/>
</dbReference>
<dbReference type="RefSeq" id="WP_202767531.1">
    <property type="nucleotide sequence ID" value="NZ_JAESWA010000022.1"/>
</dbReference>
<dbReference type="AlphaFoldDB" id="A0A937FIF3"/>